<accession>A0AA40HPI8</accession>
<protein>
    <submittedName>
        <fullName evidence="2">Uncharacterized protein</fullName>
    </submittedName>
</protein>
<feature type="region of interest" description="Disordered" evidence="1">
    <location>
        <begin position="20"/>
        <end position="42"/>
    </location>
</feature>
<proteinExistence type="predicted"/>
<dbReference type="EMBL" id="JAULJE010000015">
    <property type="protein sequence ID" value="KAK1334557.1"/>
    <property type="molecule type" value="Genomic_DNA"/>
</dbReference>
<dbReference type="Proteomes" id="UP001177744">
    <property type="component" value="Unassembled WGS sequence"/>
</dbReference>
<evidence type="ECO:0000313" key="3">
    <source>
        <dbReference type="Proteomes" id="UP001177744"/>
    </source>
</evidence>
<keyword evidence="3" id="KW-1185">Reference proteome</keyword>
<dbReference type="AlphaFoldDB" id="A0AA40HPI8"/>
<comment type="caution">
    <text evidence="2">The sequence shown here is derived from an EMBL/GenBank/DDBJ whole genome shotgun (WGS) entry which is preliminary data.</text>
</comment>
<organism evidence="2 3">
    <name type="scientific">Cnephaeus nilssonii</name>
    <name type="common">Northern bat</name>
    <name type="synonym">Eptesicus nilssonii</name>
    <dbReference type="NCBI Taxonomy" id="3371016"/>
    <lineage>
        <taxon>Eukaryota</taxon>
        <taxon>Metazoa</taxon>
        <taxon>Chordata</taxon>
        <taxon>Craniata</taxon>
        <taxon>Vertebrata</taxon>
        <taxon>Euteleostomi</taxon>
        <taxon>Mammalia</taxon>
        <taxon>Eutheria</taxon>
        <taxon>Laurasiatheria</taxon>
        <taxon>Chiroptera</taxon>
        <taxon>Yangochiroptera</taxon>
        <taxon>Vespertilionidae</taxon>
        <taxon>Cnephaeus</taxon>
    </lineage>
</organism>
<evidence type="ECO:0000313" key="2">
    <source>
        <dbReference type="EMBL" id="KAK1334557.1"/>
    </source>
</evidence>
<name>A0AA40HPI8_CNENI</name>
<feature type="non-terminal residue" evidence="2">
    <location>
        <position position="115"/>
    </location>
</feature>
<sequence>MHSRTVEKWFGHFEKLAPQKESKGIQIGGKENSFSERTPEPPPHFWCSRSQLPARVTERHAPRAVVLNLSNAVENHCSRGSQPHALYEVPPGRKALRAVPSWYSALCEIPTQLLD</sequence>
<gene>
    <name evidence="2" type="ORF">QTO34_005564</name>
</gene>
<evidence type="ECO:0000256" key="1">
    <source>
        <dbReference type="SAM" id="MobiDB-lite"/>
    </source>
</evidence>
<reference evidence="2" key="1">
    <citation type="submission" date="2023-06" db="EMBL/GenBank/DDBJ databases">
        <title>Reference genome for the Northern bat (Eptesicus nilssonii), a most northern bat species.</title>
        <authorList>
            <person name="Laine V.N."/>
            <person name="Pulliainen A.T."/>
            <person name="Lilley T.M."/>
        </authorList>
    </citation>
    <scope>NUCLEOTIDE SEQUENCE</scope>
    <source>
        <strain evidence="2">BLF_Eptnil</strain>
        <tissue evidence="2">Kidney</tissue>
    </source>
</reference>